<dbReference type="KEGG" id="ail:FLP10_04830"/>
<feature type="compositionally biased region" description="Basic and acidic residues" evidence="1">
    <location>
        <begin position="125"/>
        <end position="165"/>
    </location>
</feature>
<organism evidence="3 4">
    <name type="scientific">Agromyces intestinalis</name>
    <dbReference type="NCBI Taxonomy" id="2592652"/>
    <lineage>
        <taxon>Bacteria</taxon>
        <taxon>Bacillati</taxon>
        <taxon>Actinomycetota</taxon>
        <taxon>Actinomycetes</taxon>
        <taxon>Micrococcales</taxon>
        <taxon>Microbacteriaceae</taxon>
        <taxon>Agromyces</taxon>
    </lineage>
</organism>
<evidence type="ECO:0000256" key="1">
    <source>
        <dbReference type="SAM" id="MobiDB-lite"/>
    </source>
</evidence>
<protein>
    <submittedName>
        <fullName evidence="3">Uncharacterized protein</fullName>
    </submittedName>
</protein>
<dbReference type="EMBL" id="CP043505">
    <property type="protein sequence ID" value="QEO13821.1"/>
    <property type="molecule type" value="Genomic_DNA"/>
</dbReference>
<feature type="transmembrane region" description="Helical" evidence="2">
    <location>
        <begin position="33"/>
        <end position="53"/>
    </location>
</feature>
<accession>A0A5C1YCQ4</accession>
<dbReference type="RefSeq" id="WP_149159844.1">
    <property type="nucleotide sequence ID" value="NZ_CP043505.1"/>
</dbReference>
<sequence>MRTTRRLWVVIILLVATIVGTLMVVGGETVGTAISSSAALAATLFAAYTAWLARGTADDAERAARSSEAAVEAIQLEQDITRVENSLGVKRDVAEFLSSSDSRRRSLENELEQLRESQRLLRERRDAERYARAETPERQAEMRASYERSQARKRAREAEAKHQSDDPTTDGTH</sequence>
<dbReference type="Proteomes" id="UP000324678">
    <property type="component" value="Chromosome"/>
</dbReference>
<evidence type="ECO:0000256" key="2">
    <source>
        <dbReference type="SAM" id="Phobius"/>
    </source>
</evidence>
<reference evidence="3 4" key="1">
    <citation type="submission" date="2019-09" db="EMBL/GenBank/DDBJ databases">
        <title>Genome sequencing of strain KACC 19306.</title>
        <authorList>
            <person name="Heo J."/>
            <person name="Kim S.-J."/>
            <person name="Kim J.-S."/>
            <person name="Hong S.-B."/>
            <person name="Kwon S.-W."/>
        </authorList>
    </citation>
    <scope>NUCLEOTIDE SEQUENCE [LARGE SCALE GENOMIC DNA]</scope>
    <source>
        <strain evidence="3 4">KACC 19306</strain>
    </source>
</reference>
<name>A0A5C1YCQ4_9MICO</name>
<feature type="region of interest" description="Disordered" evidence="1">
    <location>
        <begin position="125"/>
        <end position="173"/>
    </location>
</feature>
<evidence type="ECO:0000313" key="3">
    <source>
        <dbReference type="EMBL" id="QEO13821.1"/>
    </source>
</evidence>
<proteinExistence type="predicted"/>
<gene>
    <name evidence="3" type="ORF">FLP10_04830</name>
</gene>
<feature type="transmembrane region" description="Helical" evidence="2">
    <location>
        <begin position="7"/>
        <end position="27"/>
    </location>
</feature>
<keyword evidence="2" id="KW-0812">Transmembrane</keyword>
<keyword evidence="4" id="KW-1185">Reference proteome</keyword>
<keyword evidence="2" id="KW-0472">Membrane</keyword>
<dbReference type="AlphaFoldDB" id="A0A5C1YCQ4"/>
<evidence type="ECO:0000313" key="4">
    <source>
        <dbReference type="Proteomes" id="UP000324678"/>
    </source>
</evidence>
<keyword evidence="2" id="KW-1133">Transmembrane helix</keyword>